<feature type="compositionally biased region" description="Low complexity" evidence="1">
    <location>
        <begin position="61"/>
        <end position="72"/>
    </location>
</feature>
<gene>
    <name evidence="2" type="ORF">VVAX_01845</name>
</gene>
<protein>
    <submittedName>
        <fullName evidence="2">Uncharacterized protein</fullName>
    </submittedName>
</protein>
<evidence type="ECO:0000313" key="2">
    <source>
        <dbReference type="EMBL" id="CAA2102617.1"/>
    </source>
</evidence>
<evidence type="ECO:0000256" key="1">
    <source>
        <dbReference type="SAM" id="MobiDB-lite"/>
    </source>
</evidence>
<dbReference type="AlphaFoldDB" id="A0A679IR37"/>
<organism evidence="2">
    <name type="scientific">Variovorax paradoxus</name>
    <dbReference type="NCBI Taxonomy" id="34073"/>
    <lineage>
        <taxon>Bacteria</taxon>
        <taxon>Pseudomonadati</taxon>
        <taxon>Pseudomonadota</taxon>
        <taxon>Betaproteobacteria</taxon>
        <taxon>Burkholderiales</taxon>
        <taxon>Comamonadaceae</taxon>
        <taxon>Variovorax</taxon>
    </lineage>
</organism>
<dbReference type="RefSeq" id="WP_339089535.1">
    <property type="nucleotide sequence ID" value="NZ_LR743507.1"/>
</dbReference>
<sequence length="93" mass="10001">MKAAAARRIVIDRLELDLRGIDPATAQAAARLLGPALSRALQQRDFTARSTERLDAGRIDSPASSQPAALAARIARQIARQASTPRTDRKTTP</sequence>
<reference evidence="2" key="1">
    <citation type="submission" date="2019-12" db="EMBL/GenBank/DDBJ databases">
        <authorList>
            <person name="Cremers G."/>
        </authorList>
    </citation>
    <scope>NUCLEOTIDE SEQUENCE</scope>
    <source>
        <strain evidence="2">Vvax</strain>
    </source>
</reference>
<name>A0A679IR37_VARPD</name>
<dbReference type="EMBL" id="LR743507">
    <property type="protein sequence ID" value="CAA2102617.1"/>
    <property type="molecule type" value="Genomic_DNA"/>
</dbReference>
<proteinExistence type="predicted"/>
<accession>A0A679IR37</accession>
<feature type="region of interest" description="Disordered" evidence="1">
    <location>
        <begin position="52"/>
        <end position="72"/>
    </location>
</feature>